<name>A0AAV4SI49_9ARAC</name>
<proteinExistence type="predicted"/>
<reference evidence="1 2" key="1">
    <citation type="submission" date="2021-06" db="EMBL/GenBank/DDBJ databases">
        <title>Caerostris darwini draft genome.</title>
        <authorList>
            <person name="Kono N."/>
            <person name="Arakawa K."/>
        </authorList>
    </citation>
    <scope>NUCLEOTIDE SEQUENCE [LARGE SCALE GENOMIC DNA]</scope>
</reference>
<comment type="caution">
    <text evidence="1">The sequence shown here is derived from an EMBL/GenBank/DDBJ whole genome shotgun (WGS) entry which is preliminary data.</text>
</comment>
<protein>
    <submittedName>
        <fullName evidence="1">3-hydroxyanthranilate 3,4-dioxygenase</fullName>
    </submittedName>
</protein>
<gene>
    <name evidence="1" type="primary">Haao</name>
    <name evidence="1" type="ORF">CDAR_394761</name>
</gene>
<dbReference type="EMBL" id="BPLQ01007961">
    <property type="protein sequence ID" value="GIY33619.1"/>
    <property type="molecule type" value="Genomic_DNA"/>
</dbReference>
<accession>A0AAV4SI49</accession>
<dbReference type="AlphaFoldDB" id="A0AAV4SI49"/>
<keyword evidence="2" id="KW-1185">Reference proteome</keyword>
<evidence type="ECO:0000313" key="2">
    <source>
        <dbReference type="Proteomes" id="UP001054837"/>
    </source>
</evidence>
<dbReference type="Gene3D" id="2.60.120.10">
    <property type="entry name" value="Jelly Rolls"/>
    <property type="match status" value="1"/>
</dbReference>
<sequence length="90" mass="10074">MKKKEKCPDSYTIVYQNSITIHVLGKGTHKADADLPETFLWQIEGKSAIQVNGKDYELLQNQTMLIQAGDRYSIENGFGGRTLSVVMNPV</sequence>
<evidence type="ECO:0000313" key="1">
    <source>
        <dbReference type="EMBL" id="GIY33619.1"/>
    </source>
</evidence>
<organism evidence="1 2">
    <name type="scientific">Caerostris darwini</name>
    <dbReference type="NCBI Taxonomy" id="1538125"/>
    <lineage>
        <taxon>Eukaryota</taxon>
        <taxon>Metazoa</taxon>
        <taxon>Ecdysozoa</taxon>
        <taxon>Arthropoda</taxon>
        <taxon>Chelicerata</taxon>
        <taxon>Arachnida</taxon>
        <taxon>Araneae</taxon>
        <taxon>Araneomorphae</taxon>
        <taxon>Entelegynae</taxon>
        <taxon>Araneoidea</taxon>
        <taxon>Araneidae</taxon>
        <taxon>Caerostris</taxon>
    </lineage>
</organism>
<dbReference type="Proteomes" id="UP001054837">
    <property type="component" value="Unassembled WGS sequence"/>
</dbReference>
<dbReference type="InterPro" id="IPR014710">
    <property type="entry name" value="RmlC-like_jellyroll"/>
</dbReference>